<accession>A0A931LU36</accession>
<evidence type="ECO:0000256" key="6">
    <source>
        <dbReference type="ARBA" id="ARBA00022801"/>
    </source>
</evidence>
<comment type="similarity">
    <text evidence="11 12">Belongs to the arginase family.</text>
</comment>
<name>A0A931LU36_FIMGI</name>
<evidence type="ECO:0000256" key="2">
    <source>
        <dbReference type="ARBA" id="ARBA00012168"/>
    </source>
</evidence>
<dbReference type="InterPro" id="IPR006035">
    <property type="entry name" value="Ureohydrolase"/>
</dbReference>
<dbReference type="EC" id="3.5.3.1" evidence="2 9"/>
<dbReference type="AlphaFoldDB" id="A0A931LU36"/>
<dbReference type="PANTHER" id="PTHR43782:SF3">
    <property type="entry name" value="ARGINASE"/>
    <property type="match status" value="1"/>
</dbReference>
<gene>
    <name evidence="14" type="primary">rocF</name>
    <name evidence="14" type="ORF">HYR64_03575</name>
</gene>
<evidence type="ECO:0000256" key="11">
    <source>
        <dbReference type="PROSITE-ProRule" id="PRU00742"/>
    </source>
</evidence>
<feature type="binding site" evidence="10">
    <location>
        <position position="121"/>
    </location>
    <ligand>
        <name>Mn(2+)</name>
        <dbReference type="ChEBI" id="CHEBI:29035"/>
        <label>1</label>
    </ligand>
</feature>
<feature type="binding site" evidence="10">
    <location>
        <position position="119"/>
    </location>
    <ligand>
        <name>Mn(2+)</name>
        <dbReference type="ChEBI" id="CHEBI:29035"/>
        <label>1</label>
    </ligand>
</feature>
<dbReference type="GO" id="GO:0004053">
    <property type="term" value="F:arginase activity"/>
    <property type="evidence" value="ECO:0007669"/>
    <property type="project" value="UniProtKB-UniRule"/>
</dbReference>
<keyword evidence="4 13" id="KW-0056">Arginine metabolism</keyword>
<dbReference type="Pfam" id="PF00491">
    <property type="entry name" value="Arginase"/>
    <property type="match status" value="1"/>
</dbReference>
<dbReference type="SUPFAM" id="SSF52768">
    <property type="entry name" value="Arginase/deacetylase"/>
    <property type="match status" value="1"/>
</dbReference>
<dbReference type="GO" id="GO:0005737">
    <property type="term" value="C:cytoplasm"/>
    <property type="evidence" value="ECO:0007669"/>
    <property type="project" value="TreeGrafter"/>
</dbReference>
<protein>
    <recommendedName>
        <fullName evidence="3 9">Arginase</fullName>
        <ecNumber evidence="2 9">3.5.3.1</ecNumber>
    </recommendedName>
</protein>
<comment type="cofactor">
    <cofactor evidence="10 13">
        <name>Mn(2+)</name>
        <dbReference type="ChEBI" id="CHEBI:29035"/>
    </cofactor>
    <text evidence="10 13">Binds 2 manganese ions per subunit.</text>
</comment>
<evidence type="ECO:0000256" key="10">
    <source>
        <dbReference type="PIRSR" id="PIRSR036979-1"/>
    </source>
</evidence>
<dbReference type="PROSITE" id="PS51409">
    <property type="entry name" value="ARGINASE_2"/>
    <property type="match status" value="1"/>
</dbReference>
<dbReference type="PROSITE" id="PS01053">
    <property type="entry name" value="ARGINASE_1"/>
    <property type="match status" value="1"/>
</dbReference>
<evidence type="ECO:0000256" key="7">
    <source>
        <dbReference type="ARBA" id="ARBA00023211"/>
    </source>
</evidence>
<keyword evidence="7 10" id="KW-0464">Manganese</keyword>
<dbReference type="InterPro" id="IPR020855">
    <property type="entry name" value="Ureohydrolase_Mn_BS"/>
</dbReference>
<comment type="catalytic activity">
    <reaction evidence="8 13">
        <text>L-arginine + H2O = urea + L-ornithine</text>
        <dbReference type="Rhea" id="RHEA:20569"/>
        <dbReference type="ChEBI" id="CHEBI:15377"/>
        <dbReference type="ChEBI" id="CHEBI:16199"/>
        <dbReference type="ChEBI" id="CHEBI:32682"/>
        <dbReference type="ChEBI" id="CHEBI:46911"/>
        <dbReference type="EC" id="3.5.3.1"/>
    </reaction>
</comment>
<feature type="binding site" evidence="10">
    <location>
        <position position="234"/>
    </location>
    <ligand>
        <name>Mn(2+)</name>
        <dbReference type="ChEBI" id="CHEBI:29035"/>
        <label>2</label>
    </ligand>
</feature>
<dbReference type="PIRSF" id="PIRSF036979">
    <property type="entry name" value="Arginase"/>
    <property type="match status" value="1"/>
</dbReference>
<comment type="pathway">
    <text evidence="1">Nitrogen metabolism; urea cycle; L-ornithine and urea from L-arginine: step 1/1.</text>
</comment>
<evidence type="ECO:0000256" key="13">
    <source>
        <dbReference type="RuleBase" id="RU361159"/>
    </source>
</evidence>
<feature type="binding site" evidence="10">
    <location>
        <position position="93"/>
    </location>
    <ligand>
        <name>Mn(2+)</name>
        <dbReference type="ChEBI" id="CHEBI:29035"/>
        <label>1</label>
    </ligand>
</feature>
<evidence type="ECO:0000256" key="5">
    <source>
        <dbReference type="ARBA" id="ARBA00022723"/>
    </source>
</evidence>
<dbReference type="GO" id="GO:0006525">
    <property type="term" value="P:arginine metabolic process"/>
    <property type="evidence" value="ECO:0007669"/>
    <property type="project" value="UniProtKB-KW"/>
</dbReference>
<dbReference type="GO" id="GO:0030145">
    <property type="term" value="F:manganese ion binding"/>
    <property type="evidence" value="ECO:0007669"/>
    <property type="project" value="TreeGrafter"/>
</dbReference>
<dbReference type="PANTHER" id="PTHR43782">
    <property type="entry name" value="ARGINASE"/>
    <property type="match status" value="1"/>
</dbReference>
<evidence type="ECO:0000256" key="12">
    <source>
        <dbReference type="RuleBase" id="RU003684"/>
    </source>
</evidence>
<evidence type="ECO:0000256" key="8">
    <source>
        <dbReference type="ARBA" id="ARBA00047391"/>
    </source>
</evidence>
<feature type="binding site" evidence="10">
    <location>
        <position position="117"/>
    </location>
    <ligand>
        <name>Mn(2+)</name>
        <dbReference type="ChEBI" id="CHEBI:29035"/>
        <label>1</label>
    </ligand>
</feature>
<evidence type="ECO:0000256" key="3">
    <source>
        <dbReference type="ARBA" id="ARBA00018123"/>
    </source>
</evidence>
<dbReference type="Proteomes" id="UP000727962">
    <property type="component" value="Unassembled WGS sequence"/>
</dbReference>
<dbReference type="InterPro" id="IPR023696">
    <property type="entry name" value="Ureohydrolase_dom_sf"/>
</dbReference>
<evidence type="ECO:0000256" key="4">
    <source>
        <dbReference type="ARBA" id="ARBA00022503"/>
    </source>
</evidence>
<dbReference type="EMBL" id="JACOSL010000025">
    <property type="protein sequence ID" value="MBI1756168.1"/>
    <property type="molecule type" value="Genomic_DNA"/>
</dbReference>
<evidence type="ECO:0000256" key="9">
    <source>
        <dbReference type="NCBIfam" id="TIGR01229"/>
    </source>
</evidence>
<keyword evidence="5 10" id="KW-0479">Metal-binding</keyword>
<proteinExistence type="inferred from homology"/>
<evidence type="ECO:0000256" key="1">
    <source>
        <dbReference type="ARBA" id="ARBA00005098"/>
    </source>
</evidence>
<feature type="binding site" evidence="10">
    <location>
        <position position="232"/>
    </location>
    <ligand>
        <name>Mn(2+)</name>
        <dbReference type="ChEBI" id="CHEBI:29035"/>
        <label>2</label>
    </ligand>
</feature>
<dbReference type="PRINTS" id="PR00116">
    <property type="entry name" value="ARGINASE"/>
</dbReference>
<comment type="caution">
    <text evidence="14">The sequence shown here is derived from an EMBL/GenBank/DDBJ whole genome shotgun (WGS) entry which is preliminary data.</text>
</comment>
<evidence type="ECO:0000313" key="14">
    <source>
        <dbReference type="EMBL" id="MBI1756168.1"/>
    </source>
</evidence>
<sequence length="315" mass="33792">MIEVIGVPFDLCGRRSGARLGPSAIRFAGLVPGLEGLGLRVKDSGDLHVPDQPPAPGAIRNLEPLLELTRSLRAHVSGTLAAGRMPLILGGDHASGLGAVAAALERYGEDLALLWIDAHSDLNTPDTSPSGNLHGMPLAALLGIPSKAEASMNEGWARLLEAVGPKRLHSGRVAWLGLRDVDSGERPRVRKMKDALPITMHDIDRNGLVHELERLHEWLCRSGAERLWISFDVDALDPILAPGTGTAVRGGLSFREAHLVAELLFELMRHSDCCYKLTGVDLMEANPLCDTNNETAKVAAEWLGSLLGKTILGPR</sequence>
<evidence type="ECO:0000313" key="15">
    <source>
        <dbReference type="Proteomes" id="UP000727962"/>
    </source>
</evidence>
<dbReference type="Gene3D" id="3.40.800.10">
    <property type="entry name" value="Ureohydrolase domain"/>
    <property type="match status" value="1"/>
</dbReference>
<dbReference type="InterPro" id="IPR014033">
    <property type="entry name" value="Arginase"/>
</dbReference>
<organism evidence="14 15">
    <name type="scientific">Fimbriimonas ginsengisoli</name>
    <dbReference type="NCBI Taxonomy" id="1005039"/>
    <lineage>
        <taxon>Bacteria</taxon>
        <taxon>Bacillati</taxon>
        <taxon>Armatimonadota</taxon>
        <taxon>Fimbriimonadia</taxon>
        <taxon>Fimbriimonadales</taxon>
        <taxon>Fimbriimonadaceae</taxon>
        <taxon>Fimbriimonas</taxon>
    </lineage>
</organism>
<dbReference type="CDD" id="cd09989">
    <property type="entry name" value="Arginase"/>
    <property type="match status" value="1"/>
</dbReference>
<keyword evidence="6 12" id="KW-0378">Hydrolase</keyword>
<dbReference type="NCBIfam" id="TIGR01229">
    <property type="entry name" value="rocF_arginase"/>
    <property type="match status" value="1"/>
</dbReference>
<reference evidence="14" key="1">
    <citation type="submission" date="2020-07" db="EMBL/GenBank/DDBJ databases">
        <title>Huge and variable diversity of episymbiotic CPR bacteria and DPANN archaea in groundwater ecosystems.</title>
        <authorList>
            <person name="He C.Y."/>
            <person name="Keren R."/>
            <person name="Whittaker M."/>
            <person name="Farag I.F."/>
            <person name="Doudna J."/>
            <person name="Cate J.H.D."/>
            <person name="Banfield J.F."/>
        </authorList>
    </citation>
    <scope>NUCLEOTIDE SEQUENCE</scope>
    <source>
        <strain evidence="14">NC_groundwater_17_Pr7_B-0.1um_64_12</strain>
    </source>
</reference>